<dbReference type="PROSITE" id="PS51257">
    <property type="entry name" value="PROKAR_LIPOPROTEIN"/>
    <property type="match status" value="1"/>
</dbReference>
<comment type="caution">
    <text evidence="3">The sequence shown here is derived from an EMBL/GenBank/DDBJ whole genome shotgun (WGS) entry which is preliminary data.</text>
</comment>
<dbReference type="Pfam" id="PF24574">
    <property type="entry name" value="Nm-ACP"/>
    <property type="match status" value="1"/>
</dbReference>
<protein>
    <recommendedName>
        <fullName evidence="2">ACP-like domain-containing protein</fullName>
    </recommendedName>
</protein>
<evidence type="ECO:0000256" key="1">
    <source>
        <dbReference type="SAM" id="SignalP"/>
    </source>
</evidence>
<organism evidence="3 4">
    <name type="scientific">Otariodibacter oris</name>
    <dbReference type="NCBI Taxonomy" id="1032623"/>
    <lineage>
        <taxon>Bacteria</taxon>
        <taxon>Pseudomonadati</taxon>
        <taxon>Pseudomonadota</taxon>
        <taxon>Gammaproteobacteria</taxon>
        <taxon>Pasteurellales</taxon>
        <taxon>Pasteurellaceae</taxon>
        <taxon>Otariodibacter</taxon>
    </lineage>
</organism>
<accession>A0A420XIJ4</accession>
<feature type="chain" id="PRO_5019200203" description="ACP-like domain-containing protein" evidence="1">
    <location>
        <begin position="18"/>
        <end position="183"/>
    </location>
</feature>
<feature type="signal peptide" evidence="1">
    <location>
        <begin position="1"/>
        <end position="17"/>
    </location>
</feature>
<evidence type="ECO:0000259" key="2">
    <source>
        <dbReference type="Pfam" id="PF24574"/>
    </source>
</evidence>
<feature type="domain" description="ACP-like" evidence="2">
    <location>
        <begin position="79"/>
        <end position="177"/>
    </location>
</feature>
<evidence type="ECO:0000313" key="4">
    <source>
        <dbReference type="Proteomes" id="UP000280099"/>
    </source>
</evidence>
<sequence>MKLVKFLPAVTAALVLAACSDVGSMAAKTDSMVKSGVDAVDGAASAVSNAASATGTAVKNGAESVSDKMTQAKDMITTRNKSVVYTCQNNTTVTATYGFQNNLPKGAKVLLGKNTLITDFVLDEDHSKKTDTTTFVSGDYVWSVESGLTQQNLGKIDAIMLYKTGAQADEILAKNCSIVQFDN</sequence>
<evidence type="ECO:0000313" key="3">
    <source>
        <dbReference type="EMBL" id="RKR76910.1"/>
    </source>
</evidence>
<dbReference type="RefSeq" id="WP_121121142.1">
    <property type="nucleotide sequence ID" value="NZ_CP016604.1"/>
</dbReference>
<gene>
    <name evidence="3" type="ORF">DES31_0219</name>
</gene>
<proteinExistence type="predicted"/>
<dbReference type="InterPro" id="IPR056025">
    <property type="entry name" value="ACP_dom"/>
</dbReference>
<reference evidence="3 4" key="1">
    <citation type="submission" date="2018-10" db="EMBL/GenBank/DDBJ databases">
        <title>Genomic Encyclopedia of Type Strains, Phase IV (KMG-IV): sequencing the most valuable type-strain genomes for metagenomic binning, comparative biology and taxonomic classification.</title>
        <authorList>
            <person name="Goeker M."/>
        </authorList>
    </citation>
    <scope>NUCLEOTIDE SEQUENCE [LARGE SCALE GENOMIC DNA]</scope>
    <source>
        <strain evidence="3 4">DSM 23800</strain>
    </source>
</reference>
<keyword evidence="1" id="KW-0732">Signal</keyword>
<dbReference type="Proteomes" id="UP000280099">
    <property type="component" value="Unassembled WGS sequence"/>
</dbReference>
<name>A0A420XIJ4_9PAST</name>
<dbReference type="EMBL" id="RBJC01000004">
    <property type="protein sequence ID" value="RKR76910.1"/>
    <property type="molecule type" value="Genomic_DNA"/>
</dbReference>
<dbReference type="AlphaFoldDB" id="A0A420XIJ4"/>
<dbReference type="OrthoDB" id="5677666at2"/>
<keyword evidence="4" id="KW-1185">Reference proteome</keyword>